<dbReference type="Pfam" id="PF01636">
    <property type="entry name" value="APH"/>
    <property type="match status" value="1"/>
</dbReference>
<comment type="caution">
    <text evidence="2">The sequence shown here is derived from an EMBL/GenBank/DDBJ whole genome shotgun (WGS) entry which is preliminary data.</text>
</comment>
<protein>
    <submittedName>
        <fullName evidence="2">Aminoglycoside phosphotransferase (APT) family kinase protein</fullName>
    </submittedName>
</protein>
<dbReference type="GO" id="GO:0016301">
    <property type="term" value="F:kinase activity"/>
    <property type="evidence" value="ECO:0007669"/>
    <property type="project" value="UniProtKB-KW"/>
</dbReference>
<dbReference type="InterPro" id="IPR051678">
    <property type="entry name" value="AGP_Transferase"/>
</dbReference>
<organism evidence="2 3">
    <name type="scientific">Deinococcus humi</name>
    <dbReference type="NCBI Taxonomy" id="662880"/>
    <lineage>
        <taxon>Bacteria</taxon>
        <taxon>Thermotogati</taxon>
        <taxon>Deinococcota</taxon>
        <taxon>Deinococci</taxon>
        <taxon>Deinococcales</taxon>
        <taxon>Deinococcaceae</taxon>
        <taxon>Deinococcus</taxon>
    </lineage>
</organism>
<name>A0A7W8JSC8_9DEIO</name>
<dbReference type="Proteomes" id="UP000552709">
    <property type="component" value="Unassembled WGS sequence"/>
</dbReference>
<gene>
    <name evidence="2" type="ORF">HNQ08_001440</name>
</gene>
<dbReference type="RefSeq" id="WP_229790002.1">
    <property type="nucleotide sequence ID" value="NZ_JACHFL010000003.1"/>
</dbReference>
<dbReference type="PANTHER" id="PTHR21310">
    <property type="entry name" value="AMINOGLYCOSIDE PHOSPHOTRANSFERASE-RELATED-RELATED"/>
    <property type="match status" value="1"/>
</dbReference>
<dbReference type="InterPro" id="IPR002575">
    <property type="entry name" value="Aminoglycoside_PTrfase"/>
</dbReference>
<reference evidence="2 3" key="1">
    <citation type="submission" date="2020-08" db="EMBL/GenBank/DDBJ databases">
        <title>Genomic Encyclopedia of Type Strains, Phase IV (KMG-IV): sequencing the most valuable type-strain genomes for metagenomic binning, comparative biology and taxonomic classification.</title>
        <authorList>
            <person name="Goeker M."/>
        </authorList>
    </citation>
    <scope>NUCLEOTIDE SEQUENCE [LARGE SCALE GENOMIC DNA]</scope>
    <source>
        <strain evidence="2 3">DSM 27939</strain>
    </source>
</reference>
<keyword evidence="3" id="KW-1185">Reference proteome</keyword>
<keyword evidence="2" id="KW-0418">Kinase</keyword>
<evidence type="ECO:0000313" key="3">
    <source>
        <dbReference type="Proteomes" id="UP000552709"/>
    </source>
</evidence>
<dbReference type="InterPro" id="IPR011009">
    <property type="entry name" value="Kinase-like_dom_sf"/>
</dbReference>
<feature type="domain" description="Aminoglycoside phosphotransferase" evidence="1">
    <location>
        <begin position="27"/>
        <end position="235"/>
    </location>
</feature>
<sequence>MNTAAADRFETLVQELETGARLLHFWPLAGGVSARVSALQVCWSGGHVERLVVREYGGRDLQVNPDIARQEFELLRVLVAAGLPVPRPRYAQPGLLVLDFAEGTTDFHPADHSGFVRGLATFLARLHALSTAELAFLPVLTDLSPRPEILDDSLSETRIRDALQQFGPPPMAASAVLHGDFWPGNVLWAGGRLSAVIDWEDASLGDPLADVANARLELLFFLGPDAMHAFTDDYGRQTGTGLAHLAYWDLRAALRPCGKMAEWGLEVELEGRMRWRHAQFVDAALARL</sequence>
<dbReference type="Gene3D" id="3.90.1200.10">
    <property type="match status" value="1"/>
</dbReference>
<keyword evidence="2" id="KW-0808">Transferase</keyword>
<dbReference type="EMBL" id="JACHFL010000003">
    <property type="protein sequence ID" value="MBB5362345.1"/>
    <property type="molecule type" value="Genomic_DNA"/>
</dbReference>
<evidence type="ECO:0000313" key="2">
    <source>
        <dbReference type="EMBL" id="MBB5362345.1"/>
    </source>
</evidence>
<proteinExistence type="predicted"/>
<evidence type="ECO:0000259" key="1">
    <source>
        <dbReference type="Pfam" id="PF01636"/>
    </source>
</evidence>
<dbReference type="AlphaFoldDB" id="A0A7W8JSC8"/>
<accession>A0A7W8JSC8</accession>
<dbReference type="SUPFAM" id="SSF56112">
    <property type="entry name" value="Protein kinase-like (PK-like)"/>
    <property type="match status" value="1"/>
</dbReference>